<dbReference type="SUPFAM" id="SSF48371">
    <property type="entry name" value="ARM repeat"/>
    <property type="match status" value="1"/>
</dbReference>
<organism evidence="1 2">
    <name type="scientific">Sphaerisporangium melleum</name>
    <dbReference type="NCBI Taxonomy" id="321316"/>
    <lineage>
        <taxon>Bacteria</taxon>
        <taxon>Bacillati</taxon>
        <taxon>Actinomycetota</taxon>
        <taxon>Actinomycetes</taxon>
        <taxon>Streptosporangiales</taxon>
        <taxon>Streptosporangiaceae</taxon>
        <taxon>Sphaerisporangium</taxon>
    </lineage>
</organism>
<evidence type="ECO:0000313" key="1">
    <source>
        <dbReference type="EMBL" id="GGK87576.1"/>
    </source>
</evidence>
<reference evidence="1" key="2">
    <citation type="submission" date="2020-09" db="EMBL/GenBank/DDBJ databases">
        <authorList>
            <person name="Sun Q."/>
            <person name="Ohkuma M."/>
        </authorList>
    </citation>
    <scope>NUCLEOTIDE SEQUENCE</scope>
    <source>
        <strain evidence="1">JCM 13064</strain>
    </source>
</reference>
<dbReference type="AlphaFoldDB" id="A0A917R398"/>
<accession>A0A917R398</accession>
<evidence type="ECO:0000313" key="2">
    <source>
        <dbReference type="Proteomes" id="UP000645217"/>
    </source>
</evidence>
<dbReference type="RefSeq" id="WP_189163918.1">
    <property type="nucleotide sequence ID" value="NZ_BMNT01000016.1"/>
</dbReference>
<proteinExistence type="predicted"/>
<keyword evidence="2" id="KW-1185">Reference proteome</keyword>
<comment type="caution">
    <text evidence="1">The sequence shown here is derived from an EMBL/GenBank/DDBJ whole genome shotgun (WGS) entry which is preliminary data.</text>
</comment>
<gene>
    <name evidence="1" type="ORF">GCM10007964_32680</name>
</gene>
<sequence length="124" mass="12547">MRRAAIATLTETVPAGTATALVAALADPHGTVRAAAGLRELVEVLPATAGLAGGLARLAGSPDAVVRATALDVRKAAVLALSGWAQPTPTPTSAPTPAARWRSDRGSGHLCHAEIPIEESFIAR</sequence>
<protein>
    <submittedName>
        <fullName evidence="1">Uncharacterized protein</fullName>
    </submittedName>
</protein>
<reference evidence="1" key="1">
    <citation type="journal article" date="2014" name="Int. J. Syst. Evol. Microbiol.">
        <title>Complete genome sequence of Corynebacterium casei LMG S-19264T (=DSM 44701T), isolated from a smear-ripened cheese.</title>
        <authorList>
            <consortium name="US DOE Joint Genome Institute (JGI-PGF)"/>
            <person name="Walter F."/>
            <person name="Albersmeier A."/>
            <person name="Kalinowski J."/>
            <person name="Ruckert C."/>
        </authorList>
    </citation>
    <scope>NUCLEOTIDE SEQUENCE</scope>
    <source>
        <strain evidence="1">JCM 13064</strain>
    </source>
</reference>
<dbReference type="Proteomes" id="UP000645217">
    <property type="component" value="Unassembled WGS sequence"/>
</dbReference>
<dbReference type="InterPro" id="IPR016024">
    <property type="entry name" value="ARM-type_fold"/>
</dbReference>
<dbReference type="EMBL" id="BMNT01000016">
    <property type="protein sequence ID" value="GGK87576.1"/>
    <property type="molecule type" value="Genomic_DNA"/>
</dbReference>
<name>A0A917R398_9ACTN</name>